<gene>
    <name evidence="5" type="ORF">E0H75_26040</name>
</gene>
<keyword evidence="3" id="KW-0274">FAD</keyword>
<evidence type="ECO:0000256" key="1">
    <source>
        <dbReference type="ARBA" id="ARBA00001974"/>
    </source>
</evidence>
<evidence type="ECO:0000313" key="6">
    <source>
        <dbReference type="Proteomes" id="UP000293342"/>
    </source>
</evidence>
<evidence type="ECO:0000256" key="2">
    <source>
        <dbReference type="ARBA" id="ARBA00022630"/>
    </source>
</evidence>
<proteinExistence type="predicted"/>
<dbReference type="OrthoDB" id="3316391at2"/>
<dbReference type="AlphaFoldDB" id="A0A4R0JJQ5"/>
<dbReference type="Pfam" id="PF01494">
    <property type="entry name" value="FAD_binding_3"/>
    <property type="match status" value="1"/>
</dbReference>
<dbReference type="InterPro" id="IPR050641">
    <property type="entry name" value="RIFMO-like"/>
</dbReference>
<dbReference type="GO" id="GO:0016709">
    <property type="term" value="F:oxidoreductase activity, acting on paired donors, with incorporation or reduction of molecular oxygen, NAD(P)H as one donor, and incorporation of one atom of oxygen"/>
    <property type="evidence" value="ECO:0007669"/>
    <property type="project" value="UniProtKB-ARBA"/>
</dbReference>
<dbReference type="Proteomes" id="UP000293342">
    <property type="component" value="Unassembled WGS sequence"/>
</dbReference>
<dbReference type="GO" id="GO:0071949">
    <property type="term" value="F:FAD binding"/>
    <property type="evidence" value="ECO:0007669"/>
    <property type="project" value="InterPro"/>
</dbReference>
<dbReference type="PANTHER" id="PTHR43004">
    <property type="entry name" value="TRK SYSTEM POTASSIUM UPTAKE PROTEIN"/>
    <property type="match status" value="1"/>
</dbReference>
<name>A0A4R0JJQ5_9ACTN</name>
<keyword evidence="2" id="KW-0285">Flavoprotein</keyword>
<sequence>MSVLIAGAGPTGLTLAIDLARRGLAVRLIDKAAEYFNGSRGDGLQPRTLEIFDDLGVIDEVLRQGRSMPLMKIYMSGELFGERRMAEIAEPTPDVPYPNAWMLGQSRTEKILRDKLSEYGVQVELDTAIVGFTQDENSVTAELSTGETVEAEYLVGADGGRSFVRKHLGIAFEGTTDESIRTLLGDVAADGLDHEFGYWFAAKDNPMSGIAMTPLAGGDQFQFGAPLDSDDADTSIEALQALVDKFAGPGVAKLRDLTWSTVWRPNVRLAERFRVGRVFIAGDAAHVHPPTGGQGLNTGVQDAYNLGWKLADDREEVLATYETERRTNAARVLGISEELMQKHVEGDESAMERGENTRQLDVSYRDLADTRPIVAGDRAPDAPLVDAEGNKTSLFDLFRGPHQTLLRFSPTTPSTDEHTVDIGRDGSAAYTSPEAFAHYHAQDGDEILVRSDGYLA</sequence>
<dbReference type="Gene3D" id="3.40.30.120">
    <property type="match status" value="1"/>
</dbReference>
<accession>A0A4R0JJQ5</accession>
<keyword evidence="6" id="KW-1185">Reference proteome</keyword>
<dbReference type="InterPro" id="IPR036188">
    <property type="entry name" value="FAD/NAD-bd_sf"/>
</dbReference>
<dbReference type="Gene3D" id="3.50.50.60">
    <property type="entry name" value="FAD/NAD(P)-binding domain"/>
    <property type="match status" value="1"/>
</dbReference>
<dbReference type="InterPro" id="IPR002938">
    <property type="entry name" value="FAD-bd"/>
</dbReference>
<dbReference type="PANTHER" id="PTHR43004:SF19">
    <property type="entry name" value="BINDING MONOOXYGENASE, PUTATIVE (JCVI)-RELATED"/>
    <property type="match status" value="1"/>
</dbReference>
<protein>
    <submittedName>
        <fullName evidence="5">3-(3-hydroxyphenyl)propionate hydroxylase</fullName>
    </submittedName>
</protein>
<feature type="domain" description="FAD-binding" evidence="4">
    <location>
        <begin position="2"/>
        <end position="333"/>
    </location>
</feature>
<comment type="caution">
    <text evidence="5">The sequence shown here is derived from an EMBL/GenBank/DDBJ whole genome shotgun (WGS) entry which is preliminary data.</text>
</comment>
<comment type="cofactor">
    <cofactor evidence="1">
        <name>FAD</name>
        <dbReference type="ChEBI" id="CHEBI:57692"/>
    </cofactor>
</comment>
<evidence type="ECO:0000256" key="3">
    <source>
        <dbReference type="ARBA" id="ARBA00022827"/>
    </source>
</evidence>
<reference evidence="5 6" key="1">
    <citation type="submission" date="2019-02" db="EMBL/GenBank/DDBJ databases">
        <title>Kribbella capetownensis sp. nov. and Kribbella speibonae sp. nov., isolated from soil.</title>
        <authorList>
            <person name="Curtis S.M."/>
            <person name="Norton I."/>
            <person name="Everest G.J."/>
            <person name="Meyers P.R."/>
        </authorList>
    </citation>
    <scope>NUCLEOTIDE SEQUENCE [LARGE SCALE GENOMIC DNA]</scope>
    <source>
        <strain evidence="5 6">YM53</strain>
    </source>
</reference>
<dbReference type="Gene3D" id="3.30.70.2450">
    <property type="match status" value="1"/>
</dbReference>
<dbReference type="PRINTS" id="PR00420">
    <property type="entry name" value="RNGMNOXGNASE"/>
</dbReference>
<dbReference type="RefSeq" id="WP_131516274.1">
    <property type="nucleotide sequence ID" value="NZ_SJKD01000006.1"/>
</dbReference>
<dbReference type="EMBL" id="SJKD01000006">
    <property type="protein sequence ID" value="TCC46527.1"/>
    <property type="molecule type" value="Genomic_DNA"/>
</dbReference>
<evidence type="ECO:0000259" key="4">
    <source>
        <dbReference type="Pfam" id="PF01494"/>
    </source>
</evidence>
<dbReference type="SUPFAM" id="SSF51905">
    <property type="entry name" value="FAD/NAD(P)-binding domain"/>
    <property type="match status" value="1"/>
</dbReference>
<dbReference type="NCBIfam" id="NF004832">
    <property type="entry name" value="PRK06184.1"/>
    <property type="match status" value="1"/>
</dbReference>
<organism evidence="5 6">
    <name type="scientific">Kribbella capetownensis</name>
    <dbReference type="NCBI Taxonomy" id="1572659"/>
    <lineage>
        <taxon>Bacteria</taxon>
        <taxon>Bacillati</taxon>
        <taxon>Actinomycetota</taxon>
        <taxon>Actinomycetes</taxon>
        <taxon>Propionibacteriales</taxon>
        <taxon>Kribbellaceae</taxon>
        <taxon>Kribbella</taxon>
    </lineage>
</organism>
<evidence type="ECO:0000313" key="5">
    <source>
        <dbReference type="EMBL" id="TCC46527.1"/>
    </source>
</evidence>